<evidence type="ECO:0000313" key="6">
    <source>
        <dbReference type="EMBL" id="MCS5712127.1"/>
    </source>
</evidence>
<keyword evidence="2" id="KW-0456">Lyase</keyword>
<feature type="chain" id="PRO_5042284920" evidence="4">
    <location>
        <begin position="23"/>
        <end position="284"/>
    </location>
</feature>
<dbReference type="SUPFAM" id="SSF52317">
    <property type="entry name" value="Class I glutamine amidotransferase-like"/>
    <property type="match status" value="1"/>
</dbReference>
<evidence type="ECO:0000256" key="4">
    <source>
        <dbReference type="SAM" id="SignalP"/>
    </source>
</evidence>
<protein>
    <submittedName>
        <fullName evidence="6">Type 1 glutamine amidotransferase domain-containing protein</fullName>
    </submittedName>
</protein>
<dbReference type="InterPro" id="IPR029062">
    <property type="entry name" value="Class_I_gatase-like"/>
</dbReference>
<dbReference type="GO" id="GO:0005737">
    <property type="term" value="C:cytoplasm"/>
    <property type="evidence" value="ECO:0007669"/>
    <property type="project" value="TreeGrafter"/>
</dbReference>
<evidence type="ECO:0000256" key="1">
    <source>
        <dbReference type="ARBA" id="ARBA00023016"/>
    </source>
</evidence>
<dbReference type="GO" id="GO:0019172">
    <property type="term" value="F:glyoxalase III activity"/>
    <property type="evidence" value="ECO:0007669"/>
    <property type="project" value="TreeGrafter"/>
</dbReference>
<feature type="signal peptide" evidence="4">
    <location>
        <begin position="1"/>
        <end position="22"/>
    </location>
</feature>
<dbReference type="InterPro" id="IPR050325">
    <property type="entry name" value="Prot/Nucl_acid_deglycase"/>
</dbReference>
<feature type="domain" description="DJ-1/PfpI" evidence="5">
    <location>
        <begin position="53"/>
        <end position="172"/>
    </location>
</feature>
<name>A0AAE3L837_9GAMM</name>
<comment type="similarity">
    <text evidence="3">Belongs to the peptidase C56 family. HSP31-like subfamily.</text>
</comment>
<evidence type="ECO:0000313" key="7">
    <source>
        <dbReference type="Proteomes" id="UP000051497"/>
    </source>
</evidence>
<sequence>MMRKLLLAFMTVLLCLSFNIQATQKRKVLVIMSNVDKLQLKDGKTYETGFFLNEFAVPVKAILDAGFDVVVATPQGKKPAMDKHSKDPLFFQNDKKEMNDAFELTEKVLAKRNIKKLSHISDGNLDEFAGVFIPGGHAPMTDLMVDPSVGKILTYFHKNAKPTAMICHGPIASIAVLENPAAFRKKLTIDDKDAAEKLAEDWIYKGYEMTVFSTDEEKAAEKGQLKGKVEFYPEEALEIAGAKIKNKDAMQDNVIQDRELITGQNPVSDNDLAKTFIEAMNKAK</sequence>
<evidence type="ECO:0000256" key="3">
    <source>
        <dbReference type="ARBA" id="ARBA00038493"/>
    </source>
</evidence>
<evidence type="ECO:0000259" key="5">
    <source>
        <dbReference type="Pfam" id="PF01965"/>
    </source>
</evidence>
<keyword evidence="7" id="KW-1185">Reference proteome</keyword>
<dbReference type="AlphaFoldDB" id="A0AAE3L837"/>
<dbReference type="CDD" id="cd03141">
    <property type="entry name" value="GATase1_Hsp31_like"/>
    <property type="match status" value="1"/>
</dbReference>
<organism evidence="6 7">
    <name type="scientific">Candidatus Berkiella aquae</name>
    <dbReference type="NCBI Taxonomy" id="295108"/>
    <lineage>
        <taxon>Bacteria</taxon>
        <taxon>Pseudomonadati</taxon>
        <taxon>Pseudomonadota</taxon>
        <taxon>Gammaproteobacteria</taxon>
        <taxon>Candidatus Berkiellales</taxon>
        <taxon>Candidatus Berkiellaceae</taxon>
        <taxon>Candidatus Berkiella</taxon>
    </lineage>
</organism>
<dbReference type="Gene3D" id="3.40.50.880">
    <property type="match status" value="1"/>
</dbReference>
<keyword evidence="1" id="KW-0346">Stress response</keyword>
<dbReference type="PANTHER" id="PTHR48094:SF11">
    <property type="entry name" value="GLUTATHIONE-INDEPENDENT GLYOXALASE HSP31-RELATED"/>
    <property type="match status" value="1"/>
</dbReference>
<gene>
    <name evidence="6" type="ORF">HT99x_011850</name>
</gene>
<dbReference type="Pfam" id="PF01965">
    <property type="entry name" value="DJ-1_PfpI"/>
    <property type="match status" value="1"/>
</dbReference>
<dbReference type="EMBL" id="LKAJ02000001">
    <property type="protein sequence ID" value="MCS5712127.1"/>
    <property type="molecule type" value="Genomic_DNA"/>
</dbReference>
<reference evidence="6" key="2">
    <citation type="submission" date="2021-06" db="EMBL/GenBank/DDBJ databases">
        <title>Genomic Description and Analysis of Intracellular Bacteria, Candidatus Berkiella cookevillensis and Candidatus Berkiella aquae.</title>
        <authorList>
            <person name="Kidane D.T."/>
            <person name="Mehari Y.T."/>
            <person name="Rice F.C."/>
            <person name="Arivett B.A."/>
            <person name="Farone A.L."/>
            <person name="Berk S.G."/>
            <person name="Farone M.B."/>
        </authorList>
    </citation>
    <scope>NUCLEOTIDE SEQUENCE</scope>
    <source>
        <strain evidence="6">HT99</strain>
    </source>
</reference>
<keyword evidence="4" id="KW-0732">Signal</keyword>
<evidence type="ECO:0000256" key="2">
    <source>
        <dbReference type="ARBA" id="ARBA00023239"/>
    </source>
</evidence>
<proteinExistence type="inferred from homology"/>
<dbReference type="GO" id="GO:0019243">
    <property type="term" value="P:methylglyoxal catabolic process to D-lactate via S-lactoyl-glutathione"/>
    <property type="evidence" value="ECO:0007669"/>
    <property type="project" value="TreeGrafter"/>
</dbReference>
<dbReference type="RefSeq" id="WP_075064714.1">
    <property type="nucleotide sequence ID" value="NZ_LKAJ02000001.1"/>
</dbReference>
<accession>A0AAE3L837</accession>
<keyword evidence="6" id="KW-0315">Glutamine amidotransferase</keyword>
<dbReference type="Proteomes" id="UP000051497">
    <property type="component" value="Unassembled WGS sequence"/>
</dbReference>
<reference evidence="6" key="1">
    <citation type="journal article" date="2016" name="Genome Announc.">
        <title>Draft Genome Sequences of Two Novel Amoeba-Resistant Intranuclear Bacteria, 'Candidatus Berkiella cookevillensis' and 'Candidatus Berkiella aquae'.</title>
        <authorList>
            <person name="Mehari Y.T."/>
            <person name="Arivett B.A."/>
            <person name="Farone A.L."/>
            <person name="Gunderson J.H."/>
            <person name="Farone M.B."/>
        </authorList>
    </citation>
    <scope>NUCLEOTIDE SEQUENCE</scope>
    <source>
        <strain evidence="6">HT99</strain>
    </source>
</reference>
<dbReference type="PANTHER" id="PTHR48094">
    <property type="entry name" value="PROTEIN/NUCLEIC ACID DEGLYCASE DJ-1-RELATED"/>
    <property type="match status" value="1"/>
</dbReference>
<dbReference type="InterPro" id="IPR002818">
    <property type="entry name" value="DJ-1/PfpI"/>
</dbReference>
<comment type="caution">
    <text evidence="6">The sequence shown here is derived from an EMBL/GenBank/DDBJ whole genome shotgun (WGS) entry which is preliminary data.</text>
</comment>